<organism evidence="2 3">
    <name type="scientific">Lobosporangium transversale</name>
    <dbReference type="NCBI Taxonomy" id="64571"/>
    <lineage>
        <taxon>Eukaryota</taxon>
        <taxon>Fungi</taxon>
        <taxon>Fungi incertae sedis</taxon>
        <taxon>Mucoromycota</taxon>
        <taxon>Mortierellomycotina</taxon>
        <taxon>Mortierellomycetes</taxon>
        <taxon>Mortierellales</taxon>
        <taxon>Mortierellaceae</taxon>
        <taxon>Lobosporangium</taxon>
    </lineage>
</organism>
<gene>
    <name evidence="2" type="ORF">BCR41DRAFT_418382</name>
</gene>
<reference evidence="2 3" key="1">
    <citation type="submission" date="2016-07" db="EMBL/GenBank/DDBJ databases">
        <title>Pervasive Adenine N6-methylation of Active Genes in Fungi.</title>
        <authorList>
            <consortium name="DOE Joint Genome Institute"/>
            <person name="Mondo S.J."/>
            <person name="Dannebaum R.O."/>
            <person name="Kuo R.C."/>
            <person name="Labutti K."/>
            <person name="Haridas S."/>
            <person name="Kuo A."/>
            <person name="Salamov A."/>
            <person name="Ahrendt S.R."/>
            <person name="Lipzen A."/>
            <person name="Sullivan W."/>
            <person name="Andreopoulos W.B."/>
            <person name="Clum A."/>
            <person name="Lindquist E."/>
            <person name="Daum C."/>
            <person name="Ramamoorthy G.K."/>
            <person name="Gryganskyi A."/>
            <person name="Culley D."/>
            <person name="Magnuson J.K."/>
            <person name="James T.Y."/>
            <person name="O'Malley M.A."/>
            <person name="Stajich J.E."/>
            <person name="Spatafora J.W."/>
            <person name="Visel A."/>
            <person name="Grigoriev I.V."/>
        </authorList>
    </citation>
    <scope>NUCLEOTIDE SEQUENCE [LARGE SCALE GENOMIC DNA]</scope>
    <source>
        <strain evidence="2 3">NRRL 3116</strain>
    </source>
</reference>
<evidence type="ECO:0000256" key="1">
    <source>
        <dbReference type="SAM" id="MobiDB-lite"/>
    </source>
</evidence>
<dbReference type="InParanoid" id="A0A1Y2H157"/>
<feature type="compositionally biased region" description="Basic residues" evidence="1">
    <location>
        <begin position="1"/>
        <end position="10"/>
    </location>
</feature>
<proteinExistence type="predicted"/>
<protein>
    <submittedName>
        <fullName evidence="2">Uncharacterized protein</fullName>
    </submittedName>
</protein>
<feature type="region of interest" description="Disordered" evidence="1">
    <location>
        <begin position="1"/>
        <end position="26"/>
    </location>
</feature>
<dbReference type="GeneID" id="33571459"/>
<sequence>MPKTIIKKNKNTTPEGPPPPYDGAESLSSSASATVYFKPIRSKLCIAYTTTPTKTGKFQLPGEECNEVGHIAFPRHVHKCRRCQTSIADIFEEKKKCPKNATFVILPVRLSSPWHYIDPTPLVMSTELSTHPPPPPDPVEVPSPYRAYRVTPPPRSEILDKYGSDADGGTIASRLRSLEKDVSEMKSTMDELKSTIISELKIITTEICKKNDRA</sequence>
<evidence type="ECO:0000313" key="2">
    <source>
        <dbReference type="EMBL" id="ORZ28289.1"/>
    </source>
</evidence>
<dbReference type="EMBL" id="MCFF01000002">
    <property type="protein sequence ID" value="ORZ28289.1"/>
    <property type="molecule type" value="Genomic_DNA"/>
</dbReference>
<keyword evidence="3" id="KW-1185">Reference proteome</keyword>
<accession>A0A1Y2H157</accession>
<dbReference type="RefSeq" id="XP_021885974.1">
    <property type="nucleotide sequence ID" value="XM_022029616.1"/>
</dbReference>
<dbReference type="AlphaFoldDB" id="A0A1Y2H157"/>
<dbReference type="Proteomes" id="UP000193648">
    <property type="component" value="Unassembled WGS sequence"/>
</dbReference>
<name>A0A1Y2H157_9FUNG</name>
<comment type="caution">
    <text evidence="2">The sequence shown here is derived from an EMBL/GenBank/DDBJ whole genome shotgun (WGS) entry which is preliminary data.</text>
</comment>
<evidence type="ECO:0000313" key="3">
    <source>
        <dbReference type="Proteomes" id="UP000193648"/>
    </source>
</evidence>